<evidence type="ECO:0000313" key="2">
    <source>
        <dbReference type="EMBL" id="ROI15728.1"/>
    </source>
</evidence>
<dbReference type="Proteomes" id="UP000281406">
    <property type="component" value="Unassembled WGS sequence"/>
</dbReference>
<evidence type="ECO:0000256" key="1">
    <source>
        <dbReference type="SAM" id="MobiDB-lite"/>
    </source>
</evidence>
<gene>
    <name evidence="2" type="ORF">DPX16_20266</name>
</gene>
<keyword evidence="3" id="KW-1185">Reference proteome</keyword>
<name>A0A3N0XEI2_ANAGA</name>
<dbReference type="AlphaFoldDB" id="A0A3N0XEI2"/>
<sequence>MRPNFTGALSNGSNEHPRSIPQSKVFALYNFTQSDFSTVIQCNQAYRERVREEEQKRSWREKVFVSGLADRKWWQRDSQGHSSPGIRNAGRHGIPF</sequence>
<organism evidence="2 3">
    <name type="scientific">Anabarilius grahami</name>
    <name type="common">Kanglang fish</name>
    <name type="synonym">Barilius grahami</name>
    <dbReference type="NCBI Taxonomy" id="495550"/>
    <lineage>
        <taxon>Eukaryota</taxon>
        <taxon>Metazoa</taxon>
        <taxon>Chordata</taxon>
        <taxon>Craniata</taxon>
        <taxon>Vertebrata</taxon>
        <taxon>Euteleostomi</taxon>
        <taxon>Actinopterygii</taxon>
        <taxon>Neopterygii</taxon>
        <taxon>Teleostei</taxon>
        <taxon>Ostariophysi</taxon>
        <taxon>Cypriniformes</taxon>
        <taxon>Xenocyprididae</taxon>
        <taxon>Xenocypridinae</taxon>
        <taxon>Xenocypridinae incertae sedis</taxon>
        <taxon>Anabarilius</taxon>
    </lineage>
</organism>
<proteinExistence type="predicted"/>
<protein>
    <submittedName>
        <fullName evidence="2">Uncharacterized protein</fullName>
    </submittedName>
</protein>
<feature type="region of interest" description="Disordered" evidence="1">
    <location>
        <begin position="76"/>
        <end position="96"/>
    </location>
</feature>
<comment type="caution">
    <text evidence="2">The sequence shown here is derived from an EMBL/GenBank/DDBJ whole genome shotgun (WGS) entry which is preliminary data.</text>
</comment>
<evidence type="ECO:0000313" key="3">
    <source>
        <dbReference type="Proteomes" id="UP000281406"/>
    </source>
</evidence>
<dbReference type="EMBL" id="RJVU01079141">
    <property type="protein sequence ID" value="ROI15728.1"/>
    <property type="molecule type" value="Genomic_DNA"/>
</dbReference>
<reference evidence="2 3" key="1">
    <citation type="submission" date="2018-10" db="EMBL/GenBank/DDBJ databases">
        <title>Genome assembly for a Yunnan-Guizhou Plateau 3E fish, Anabarilius grahami (Regan), and its evolutionary and genetic applications.</title>
        <authorList>
            <person name="Jiang W."/>
        </authorList>
    </citation>
    <scope>NUCLEOTIDE SEQUENCE [LARGE SCALE GENOMIC DNA]</scope>
    <source>
        <strain evidence="2">AG-KIZ</strain>
        <tissue evidence="2">Muscle</tissue>
    </source>
</reference>
<accession>A0A3N0XEI2</accession>